<dbReference type="InterPro" id="IPR007459">
    <property type="entry name" value="DNA_pol3_chi"/>
</dbReference>
<dbReference type="KEGG" id="asz:ASN_434"/>
<dbReference type="NCBIfam" id="NF004347">
    <property type="entry name" value="PRK05728.1-4"/>
    <property type="match status" value="1"/>
</dbReference>
<dbReference type="Gene3D" id="3.40.50.10110">
    <property type="entry name" value="DNA polymerase III subunit chi"/>
    <property type="match status" value="1"/>
</dbReference>
<dbReference type="GO" id="GO:0003887">
    <property type="term" value="F:DNA-directed DNA polymerase activity"/>
    <property type="evidence" value="ECO:0007669"/>
    <property type="project" value="UniProtKB-EC"/>
</dbReference>
<dbReference type="PANTHER" id="PTHR38767">
    <property type="entry name" value="DNA POLYMERASE III SUBUNIT CHI"/>
    <property type="match status" value="1"/>
</dbReference>
<dbReference type="PATRIC" id="fig|446692.3.peg.387"/>
<keyword evidence="2" id="KW-1185">Reference proteome</keyword>
<dbReference type="EMBL" id="LN606600">
    <property type="protein sequence ID" value="CEF39855.1"/>
    <property type="molecule type" value="Genomic_DNA"/>
</dbReference>
<accession>A0A0U5ER99</accession>
<evidence type="ECO:0000313" key="2">
    <source>
        <dbReference type="Proteomes" id="UP000056109"/>
    </source>
</evidence>
<sequence>MSVTHGRTRAFHAGRKTPSPLLSISKIAILRPPEHRTPGIMTQIGFYHLTRTSVTEALPQLLSRTLASGQKAAVWCASKATLDNVDKALWKVSSPTWLPHGSAGVLLPERQPIWLTLEDDTPNNAPFLFLLESRACEDCARFDRIFDLFDGHDEDAVAAARTRWSSLKAAGHELAYWRQEDKGWKRAR</sequence>
<dbReference type="InterPro" id="IPR036768">
    <property type="entry name" value="PolIII_chi_sf"/>
</dbReference>
<dbReference type="GO" id="GO:0006260">
    <property type="term" value="P:DNA replication"/>
    <property type="evidence" value="ECO:0007669"/>
    <property type="project" value="InterPro"/>
</dbReference>
<protein>
    <submittedName>
        <fullName evidence="1">DNA polymerase III subunit chi</fullName>
        <ecNumber evidence="1">2.7.7.7</ecNumber>
    </submittedName>
</protein>
<dbReference type="SUPFAM" id="SSF102400">
    <property type="entry name" value="DNA polymerase III chi subunit"/>
    <property type="match status" value="1"/>
</dbReference>
<name>A0A0U5ER99_9PROT</name>
<keyword evidence="1" id="KW-0548">Nucleotidyltransferase</keyword>
<dbReference type="GO" id="GO:0032298">
    <property type="term" value="P:positive regulation of DNA-templated DNA replication initiation"/>
    <property type="evidence" value="ECO:0007669"/>
    <property type="project" value="TreeGrafter"/>
</dbReference>
<proteinExistence type="predicted"/>
<reference evidence="2" key="1">
    <citation type="submission" date="2014-09" db="EMBL/GenBank/DDBJ databases">
        <authorList>
            <person name="Illeghems K.G."/>
        </authorList>
    </citation>
    <scope>NUCLEOTIDE SEQUENCE [LARGE SCALE GENOMIC DNA]</scope>
    <source>
        <strain evidence="2">108B</strain>
    </source>
</reference>
<dbReference type="EC" id="2.7.7.7" evidence="1"/>
<evidence type="ECO:0000313" key="1">
    <source>
        <dbReference type="EMBL" id="CEF39855.1"/>
    </source>
</evidence>
<dbReference type="PANTHER" id="PTHR38767:SF1">
    <property type="entry name" value="DNA POLYMERASE III SUBUNIT CHI"/>
    <property type="match status" value="1"/>
</dbReference>
<dbReference type="Pfam" id="PF04364">
    <property type="entry name" value="DNA_pol3_chi"/>
    <property type="match status" value="1"/>
</dbReference>
<dbReference type="Proteomes" id="UP000056109">
    <property type="component" value="Chromosome I"/>
</dbReference>
<gene>
    <name evidence="1" type="primary">holC</name>
    <name evidence="1" type="ORF">ASN_434</name>
</gene>
<organism evidence="1 2">
    <name type="scientific">Acetobacter senegalensis</name>
    <dbReference type="NCBI Taxonomy" id="446692"/>
    <lineage>
        <taxon>Bacteria</taxon>
        <taxon>Pseudomonadati</taxon>
        <taxon>Pseudomonadota</taxon>
        <taxon>Alphaproteobacteria</taxon>
        <taxon>Acetobacterales</taxon>
        <taxon>Acetobacteraceae</taxon>
        <taxon>Acetobacter</taxon>
    </lineage>
</organism>
<dbReference type="AlphaFoldDB" id="A0A0U5ER99"/>
<dbReference type="GO" id="GO:0003677">
    <property type="term" value="F:DNA binding"/>
    <property type="evidence" value="ECO:0007669"/>
    <property type="project" value="InterPro"/>
</dbReference>
<keyword evidence="1" id="KW-0808">Transferase</keyword>